<comment type="caution">
    <text evidence="1">The sequence shown here is derived from an EMBL/GenBank/DDBJ whole genome shotgun (WGS) entry which is preliminary data.</text>
</comment>
<reference evidence="1 2" key="1">
    <citation type="journal article" date="2016" name="Nat. Commun.">
        <title>Thousands of microbial genomes shed light on interconnected biogeochemical processes in an aquifer system.</title>
        <authorList>
            <person name="Anantharaman K."/>
            <person name="Brown C.T."/>
            <person name="Hug L.A."/>
            <person name="Sharon I."/>
            <person name="Castelle C.J."/>
            <person name="Probst A.J."/>
            <person name="Thomas B.C."/>
            <person name="Singh A."/>
            <person name="Wilkins M.J."/>
            <person name="Karaoz U."/>
            <person name="Brodie E.L."/>
            <person name="Williams K.H."/>
            <person name="Hubbard S.S."/>
            <person name="Banfield J.F."/>
        </authorList>
    </citation>
    <scope>NUCLEOTIDE SEQUENCE [LARGE SCALE GENOMIC DNA]</scope>
</reference>
<dbReference type="Proteomes" id="UP000177310">
    <property type="component" value="Unassembled WGS sequence"/>
</dbReference>
<name>A0A1G1YII7_9BACT</name>
<dbReference type="EMBL" id="MHIL01000008">
    <property type="protein sequence ID" value="OGY52155.1"/>
    <property type="molecule type" value="Genomic_DNA"/>
</dbReference>
<proteinExistence type="predicted"/>
<dbReference type="AlphaFoldDB" id="A0A1G1YII7"/>
<protein>
    <submittedName>
        <fullName evidence="1">Uncharacterized protein</fullName>
    </submittedName>
</protein>
<dbReference type="STRING" id="1797542.A3J59_03305"/>
<evidence type="ECO:0000313" key="1">
    <source>
        <dbReference type="EMBL" id="OGY52155.1"/>
    </source>
</evidence>
<sequence>MSIIKQTKDYLAKTLAGSRFVPQGLFEASEYFRHNGPIKFEFKIENDQHIAISTNFRYGSIVTSGKDVEELEKNIKDAILTSFDIPSSYAKEANILKVGQERGYAFA</sequence>
<gene>
    <name evidence="1" type="ORF">A3J59_03305</name>
</gene>
<accession>A0A1G1YII7</accession>
<organism evidence="1 2">
    <name type="scientific">Candidatus Buchananbacteria bacterium RIFCSPHIGHO2_02_FULL_56_16</name>
    <dbReference type="NCBI Taxonomy" id="1797542"/>
    <lineage>
        <taxon>Bacteria</taxon>
        <taxon>Candidatus Buchananiibacteriota</taxon>
    </lineage>
</organism>
<evidence type="ECO:0000313" key="2">
    <source>
        <dbReference type="Proteomes" id="UP000177310"/>
    </source>
</evidence>